<dbReference type="Pfam" id="PF02355">
    <property type="entry name" value="SecD_SecF_C"/>
    <property type="match status" value="1"/>
</dbReference>
<feature type="domain" description="Protein export membrane protein SecD/SecF C-terminal" evidence="13">
    <location>
        <begin position="112"/>
        <end position="287"/>
    </location>
</feature>
<dbReference type="GO" id="GO:0043952">
    <property type="term" value="P:protein transport by the Sec complex"/>
    <property type="evidence" value="ECO:0007669"/>
    <property type="project" value="UniProtKB-UniRule"/>
</dbReference>
<proteinExistence type="inferred from homology"/>
<organism evidence="14 15">
    <name type="scientific">Baia soyae</name>
    <dbReference type="NCBI Taxonomy" id="1544746"/>
    <lineage>
        <taxon>Bacteria</taxon>
        <taxon>Bacillati</taxon>
        <taxon>Bacillota</taxon>
        <taxon>Bacilli</taxon>
        <taxon>Bacillales</taxon>
        <taxon>Thermoactinomycetaceae</taxon>
        <taxon>Baia</taxon>
    </lineage>
</organism>
<comment type="subcellular location">
    <subcellularLocation>
        <location evidence="1 12">Cell membrane</location>
        <topology evidence="1 12">Multi-pass membrane protein</topology>
    </subcellularLocation>
</comment>
<dbReference type="NCBIfam" id="TIGR00916">
    <property type="entry name" value="2A0604s01"/>
    <property type="match status" value="1"/>
</dbReference>
<dbReference type="InterPro" id="IPR022645">
    <property type="entry name" value="SecD/SecF_bac"/>
</dbReference>
<evidence type="ECO:0000256" key="3">
    <source>
        <dbReference type="ARBA" id="ARBA00022475"/>
    </source>
</evidence>
<evidence type="ECO:0000313" key="14">
    <source>
        <dbReference type="EMBL" id="TCP65668.1"/>
    </source>
</evidence>
<keyword evidence="7 12" id="KW-0811">Translocation</keyword>
<dbReference type="NCBIfam" id="TIGR00966">
    <property type="entry name" value="transloc_SecF"/>
    <property type="match status" value="1"/>
</dbReference>
<evidence type="ECO:0000256" key="8">
    <source>
        <dbReference type="ARBA" id="ARBA00023136"/>
    </source>
</evidence>
<keyword evidence="4 12" id="KW-0812">Transmembrane</keyword>
<evidence type="ECO:0000256" key="9">
    <source>
        <dbReference type="ARBA" id="ARBA00059018"/>
    </source>
</evidence>
<keyword evidence="3 12" id="KW-1003">Cell membrane</keyword>
<dbReference type="HAMAP" id="MF_01464_B">
    <property type="entry name" value="SecF_B"/>
    <property type="match status" value="1"/>
</dbReference>
<sequence>MNYKFDFVRYRKPFLLASLIIVLIGIGSLFVQGLNLGVDFVSGTRLDFTVKQNVDVEKAKSVLEKNGFKHPNARAAGDQKQVVVFRTDNILDKPKIDKLKGDLSKEFGVNVTVQEQKVDPIIGRELARNAIIGILIACAFIGIYVAFRFEYRFAMATVVTLLYDAFLIITFFSLFQIEVDLFFIAAILTIIGYSMNDTIVVFDRIRENEEKLQPKTWEQLSGMVNLSIQQTLVRSINTVLTVLFGALSLFLLGGEGIRNFSLALVVGLFAGAYSSIFIASQIWVIWKWRSVKAGKDEPKLSPTTE</sequence>
<keyword evidence="2 12" id="KW-0813">Transport</keyword>
<feature type="transmembrane region" description="Helical" evidence="12">
    <location>
        <begin position="181"/>
        <end position="202"/>
    </location>
</feature>
<dbReference type="InterPro" id="IPR055344">
    <property type="entry name" value="SecD_SecF_C_bact"/>
</dbReference>
<protein>
    <recommendedName>
        <fullName evidence="12">Protein-export membrane protein SecF</fullName>
    </recommendedName>
</protein>
<evidence type="ECO:0000256" key="11">
    <source>
        <dbReference type="ARBA" id="ARBA00061053"/>
    </source>
</evidence>
<dbReference type="SUPFAM" id="SSF82866">
    <property type="entry name" value="Multidrug efflux transporter AcrB transmembrane domain"/>
    <property type="match status" value="1"/>
</dbReference>
<dbReference type="Proteomes" id="UP000294746">
    <property type="component" value="Unassembled WGS sequence"/>
</dbReference>
<evidence type="ECO:0000256" key="12">
    <source>
        <dbReference type="HAMAP-Rule" id="MF_01464"/>
    </source>
</evidence>
<comment type="similarity">
    <text evidence="10">In the C-terminal section; belongs to the SecD/SecF family. SecF subfamily.</text>
</comment>
<comment type="subunit">
    <text evidence="12">Forms a complex with SecD. Part of the essential Sec protein translocation apparatus which comprises SecA, SecYEG and auxiliary proteins SecDF. Other proteins may also be involved.</text>
</comment>
<evidence type="ECO:0000256" key="10">
    <source>
        <dbReference type="ARBA" id="ARBA00060856"/>
    </source>
</evidence>
<comment type="similarity">
    <text evidence="11">In the N-terminal section; belongs to the SecD/SecF family. SecD subfamily.</text>
</comment>
<evidence type="ECO:0000256" key="1">
    <source>
        <dbReference type="ARBA" id="ARBA00004651"/>
    </source>
</evidence>
<feature type="transmembrane region" description="Helical" evidence="12">
    <location>
        <begin position="126"/>
        <end position="147"/>
    </location>
</feature>
<dbReference type="PRINTS" id="PR01755">
    <property type="entry name" value="SECFTRNLCASE"/>
</dbReference>
<dbReference type="AlphaFoldDB" id="A0A4R2RR91"/>
<dbReference type="PANTHER" id="PTHR30081">
    <property type="entry name" value="PROTEIN-EXPORT MEMBRANE PROTEIN SEC"/>
    <property type="match status" value="1"/>
</dbReference>
<gene>
    <name evidence="12" type="primary">secF</name>
    <name evidence="14" type="ORF">EDD57_13132</name>
</gene>
<dbReference type="EMBL" id="SLXV01000031">
    <property type="protein sequence ID" value="TCP65668.1"/>
    <property type="molecule type" value="Genomic_DNA"/>
</dbReference>
<keyword evidence="15" id="KW-1185">Reference proteome</keyword>
<comment type="function">
    <text evidence="9 12">Part of the Sec protein translocase complex. Interacts with the SecYEG preprotein conducting channel. SecDF uses the proton motive force (PMF) to complete protein translocation after the ATP-dependent function of SecA.</text>
</comment>
<keyword evidence="6 12" id="KW-1133">Transmembrane helix</keyword>
<evidence type="ECO:0000256" key="4">
    <source>
        <dbReference type="ARBA" id="ARBA00022692"/>
    </source>
</evidence>
<comment type="similarity">
    <text evidence="12">Belongs to the SecD/SecF family. SecF subfamily.</text>
</comment>
<feature type="transmembrane region" description="Helical" evidence="12">
    <location>
        <begin position="260"/>
        <end position="286"/>
    </location>
</feature>
<keyword evidence="5 12" id="KW-0653">Protein transport</keyword>
<dbReference type="FunFam" id="1.20.1640.10:FF:000024">
    <property type="entry name" value="Multifunctional fusion protein"/>
    <property type="match status" value="1"/>
</dbReference>
<reference evidence="14 15" key="1">
    <citation type="submission" date="2019-03" db="EMBL/GenBank/DDBJ databases">
        <title>Genomic Encyclopedia of Type Strains, Phase IV (KMG-IV): sequencing the most valuable type-strain genomes for metagenomic binning, comparative biology and taxonomic classification.</title>
        <authorList>
            <person name="Goeker M."/>
        </authorList>
    </citation>
    <scope>NUCLEOTIDE SEQUENCE [LARGE SCALE GENOMIC DNA]</scope>
    <source>
        <strain evidence="14 15">DSM 46831</strain>
    </source>
</reference>
<evidence type="ECO:0000256" key="6">
    <source>
        <dbReference type="ARBA" id="ARBA00022989"/>
    </source>
</evidence>
<dbReference type="RefSeq" id="WP_165873758.1">
    <property type="nucleotide sequence ID" value="NZ_SLXV01000031.1"/>
</dbReference>
<evidence type="ECO:0000256" key="2">
    <source>
        <dbReference type="ARBA" id="ARBA00022448"/>
    </source>
</evidence>
<dbReference type="Pfam" id="PF07549">
    <property type="entry name" value="Sec_GG"/>
    <property type="match status" value="1"/>
</dbReference>
<keyword evidence="8 12" id="KW-0472">Membrane</keyword>
<feature type="transmembrane region" description="Helical" evidence="12">
    <location>
        <begin position="154"/>
        <end position="175"/>
    </location>
</feature>
<name>A0A4R2RR91_9BACL</name>
<dbReference type="GO" id="GO:0015450">
    <property type="term" value="F:protein-transporting ATPase activity"/>
    <property type="evidence" value="ECO:0007669"/>
    <property type="project" value="InterPro"/>
</dbReference>
<feature type="transmembrane region" description="Helical" evidence="12">
    <location>
        <begin position="232"/>
        <end position="254"/>
    </location>
</feature>
<evidence type="ECO:0000256" key="5">
    <source>
        <dbReference type="ARBA" id="ARBA00022927"/>
    </source>
</evidence>
<dbReference type="InterPro" id="IPR005665">
    <property type="entry name" value="SecF_bac"/>
</dbReference>
<dbReference type="GO" id="GO:0065002">
    <property type="term" value="P:intracellular protein transmembrane transport"/>
    <property type="evidence" value="ECO:0007669"/>
    <property type="project" value="UniProtKB-UniRule"/>
</dbReference>
<evidence type="ECO:0000256" key="7">
    <source>
        <dbReference type="ARBA" id="ARBA00023010"/>
    </source>
</evidence>
<accession>A0A4R2RR91</accession>
<evidence type="ECO:0000313" key="15">
    <source>
        <dbReference type="Proteomes" id="UP000294746"/>
    </source>
</evidence>
<dbReference type="GO" id="GO:0005886">
    <property type="term" value="C:plasma membrane"/>
    <property type="evidence" value="ECO:0007669"/>
    <property type="project" value="UniProtKB-SubCell"/>
</dbReference>
<comment type="caution">
    <text evidence="14">The sequence shown here is derived from an EMBL/GenBank/DDBJ whole genome shotgun (WGS) entry which is preliminary data.</text>
</comment>
<dbReference type="PANTHER" id="PTHR30081:SF8">
    <property type="entry name" value="PROTEIN TRANSLOCASE SUBUNIT SECF"/>
    <property type="match status" value="1"/>
</dbReference>
<dbReference type="Gene3D" id="1.20.1640.10">
    <property type="entry name" value="Multidrug efflux transporter AcrB transmembrane domain"/>
    <property type="match status" value="1"/>
</dbReference>
<dbReference type="InterPro" id="IPR022813">
    <property type="entry name" value="SecD/SecF_arch_bac"/>
</dbReference>
<dbReference type="GO" id="GO:0006605">
    <property type="term" value="P:protein targeting"/>
    <property type="evidence" value="ECO:0007669"/>
    <property type="project" value="UniProtKB-UniRule"/>
</dbReference>
<dbReference type="InterPro" id="IPR048634">
    <property type="entry name" value="SecD_SecF_C"/>
</dbReference>
<evidence type="ECO:0000259" key="13">
    <source>
        <dbReference type="Pfam" id="PF02355"/>
    </source>
</evidence>
<dbReference type="InterPro" id="IPR022646">
    <property type="entry name" value="SecD/SecF_CS"/>
</dbReference>
<feature type="transmembrane region" description="Helical" evidence="12">
    <location>
        <begin position="12"/>
        <end position="31"/>
    </location>
</feature>